<name>A0ABW0KH29_9BACL</name>
<protein>
    <submittedName>
        <fullName evidence="2">TolB family protein</fullName>
    </submittedName>
</protein>
<dbReference type="SUPFAM" id="SSF82171">
    <property type="entry name" value="DPP6 N-terminal domain-like"/>
    <property type="match status" value="1"/>
</dbReference>
<feature type="chain" id="PRO_5046478295" evidence="1">
    <location>
        <begin position="25"/>
        <end position="414"/>
    </location>
</feature>
<dbReference type="Proteomes" id="UP001596044">
    <property type="component" value="Unassembled WGS sequence"/>
</dbReference>
<organism evidence="2 3">
    <name type="scientific">Paenibacillus aestuarii</name>
    <dbReference type="NCBI Taxonomy" id="516965"/>
    <lineage>
        <taxon>Bacteria</taxon>
        <taxon>Bacillati</taxon>
        <taxon>Bacillota</taxon>
        <taxon>Bacilli</taxon>
        <taxon>Bacillales</taxon>
        <taxon>Paenibacillaceae</taxon>
        <taxon>Paenibacillus</taxon>
    </lineage>
</organism>
<feature type="signal peptide" evidence="1">
    <location>
        <begin position="1"/>
        <end position="24"/>
    </location>
</feature>
<dbReference type="PANTHER" id="PTHR36842">
    <property type="entry name" value="PROTEIN TOLB HOMOLOG"/>
    <property type="match status" value="1"/>
</dbReference>
<dbReference type="RefSeq" id="WP_270879891.1">
    <property type="nucleotide sequence ID" value="NZ_JAQFVF010000027.1"/>
</dbReference>
<dbReference type="InterPro" id="IPR011042">
    <property type="entry name" value="6-blade_b-propeller_TolB-like"/>
</dbReference>
<evidence type="ECO:0000256" key="1">
    <source>
        <dbReference type="SAM" id="SignalP"/>
    </source>
</evidence>
<gene>
    <name evidence="2" type="ORF">ACFPOG_27255</name>
</gene>
<sequence>MRAHIFHKRFFCLLIISLLLGADAEPLQAAKPESLLKAAFVRNGDLWSKSESNEKQLTRVGSVRYPKWSYDGRWIAYWKGESKPELWAWDTQSGQAHLMSSEADPNFYWAPNRNCLAFVKSQQLFVVQPDQPASVRRIAENISNYAWQPDGRGFLASEAAQSTADGWTPVRLLYISPEANAEPQLLYVLPKPSDSFFAVGTSTFKWSATGRWIAFLATPTASLSADGNTLCLLSSDGLVFKPIDQMVNNDRYLEWAPEGDSLAYIEGVGREGTTNKHLKVLDNPQAAAKTYTPSGYVELGFTWHRMRNIVASRAQEAEWTSDITARPLPSLVNVKLSAWLPLRRIIPPPAGYGQFAPVSLPFQQLAWVQSDRRTASVVVANAQGLEPAVWIERLDLGDSYYEQWNWSSVLQFYK</sequence>
<dbReference type="Gene3D" id="2.120.10.30">
    <property type="entry name" value="TolB, C-terminal domain"/>
    <property type="match status" value="1"/>
</dbReference>
<evidence type="ECO:0000313" key="2">
    <source>
        <dbReference type="EMBL" id="MFC5451906.1"/>
    </source>
</evidence>
<evidence type="ECO:0000313" key="3">
    <source>
        <dbReference type="Proteomes" id="UP001596044"/>
    </source>
</evidence>
<reference evidence="3" key="1">
    <citation type="journal article" date="2019" name="Int. J. Syst. Evol. Microbiol.">
        <title>The Global Catalogue of Microorganisms (GCM) 10K type strain sequencing project: providing services to taxonomists for standard genome sequencing and annotation.</title>
        <authorList>
            <consortium name="The Broad Institute Genomics Platform"/>
            <consortium name="The Broad Institute Genome Sequencing Center for Infectious Disease"/>
            <person name="Wu L."/>
            <person name="Ma J."/>
        </authorList>
    </citation>
    <scope>NUCLEOTIDE SEQUENCE [LARGE SCALE GENOMIC DNA]</scope>
    <source>
        <strain evidence="3">KACC 11904</strain>
    </source>
</reference>
<comment type="caution">
    <text evidence="2">The sequence shown here is derived from an EMBL/GenBank/DDBJ whole genome shotgun (WGS) entry which is preliminary data.</text>
</comment>
<keyword evidence="1" id="KW-0732">Signal</keyword>
<dbReference type="EMBL" id="JBHSMJ010000040">
    <property type="protein sequence ID" value="MFC5451906.1"/>
    <property type="molecule type" value="Genomic_DNA"/>
</dbReference>
<proteinExistence type="predicted"/>
<accession>A0ABW0KH29</accession>
<keyword evidence="3" id="KW-1185">Reference proteome</keyword>
<dbReference type="PANTHER" id="PTHR36842:SF1">
    <property type="entry name" value="PROTEIN TOLB"/>
    <property type="match status" value="1"/>
</dbReference>